<name>A0A495PZD5_9FLAO</name>
<organism evidence="1 2">
    <name type="scientific">Gillisia mitskevichiae</name>
    <dbReference type="NCBI Taxonomy" id="270921"/>
    <lineage>
        <taxon>Bacteria</taxon>
        <taxon>Pseudomonadati</taxon>
        <taxon>Bacteroidota</taxon>
        <taxon>Flavobacteriia</taxon>
        <taxon>Flavobacteriales</taxon>
        <taxon>Flavobacteriaceae</taxon>
        <taxon>Gillisia</taxon>
    </lineage>
</organism>
<dbReference type="Proteomes" id="UP000276282">
    <property type="component" value="Unassembled WGS sequence"/>
</dbReference>
<accession>A0A495PZD5</accession>
<dbReference type="RefSeq" id="WP_121344637.1">
    <property type="nucleotide sequence ID" value="NZ_RBLG01000001.1"/>
</dbReference>
<dbReference type="EMBL" id="RBLG01000001">
    <property type="protein sequence ID" value="RKS55889.1"/>
    <property type="molecule type" value="Genomic_DNA"/>
</dbReference>
<keyword evidence="2" id="KW-1185">Reference proteome</keyword>
<dbReference type="AlphaFoldDB" id="A0A495PZD5"/>
<protein>
    <submittedName>
        <fullName evidence="1">Uncharacterized protein</fullName>
    </submittedName>
</protein>
<comment type="caution">
    <text evidence="1">The sequence shown here is derived from an EMBL/GenBank/DDBJ whole genome shotgun (WGS) entry which is preliminary data.</text>
</comment>
<proteinExistence type="predicted"/>
<evidence type="ECO:0000313" key="2">
    <source>
        <dbReference type="Proteomes" id="UP000276282"/>
    </source>
</evidence>
<dbReference type="OrthoDB" id="9970766at2"/>
<reference evidence="1 2" key="1">
    <citation type="submission" date="2018-10" db="EMBL/GenBank/DDBJ databases">
        <title>Genomic Encyclopedia of Archaeal and Bacterial Type Strains, Phase II (KMG-II): from individual species to whole genera.</title>
        <authorList>
            <person name="Goeker M."/>
        </authorList>
    </citation>
    <scope>NUCLEOTIDE SEQUENCE [LARGE SCALE GENOMIC DNA]</scope>
    <source>
        <strain evidence="1 2">DSM 19839</strain>
    </source>
</reference>
<evidence type="ECO:0000313" key="1">
    <source>
        <dbReference type="EMBL" id="RKS55889.1"/>
    </source>
</evidence>
<sequence>MHNINNQLSKNQVTVENTPILFQKEYYNISWGLRHSGSFLHPEFGFLNYPIKPNTIPLGWSFCYPSLVDKYDYESIANLYGYISPEDLFYNLSLCNFYFDKETIKETHKELNIRTIDLKERVEKIIETCEKRFEINYSLCDGGYRAINVYIFREKRNVYERFTLAHSENMIVNHSSIEVEEVLKLVGFYPIF</sequence>
<gene>
    <name evidence="1" type="ORF">BC962_0863</name>
</gene>